<dbReference type="RefSeq" id="WP_345717555.1">
    <property type="nucleotide sequence ID" value="NZ_BAABFP010000007.1"/>
</dbReference>
<keyword evidence="3 6" id="KW-0812">Transmembrane</keyword>
<evidence type="ECO:0000256" key="3">
    <source>
        <dbReference type="ARBA" id="ARBA00022692"/>
    </source>
</evidence>
<evidence type="ECO:0000256" key="4">
    <source>
        <dbReference type="ARBA" id="ARBA00022989"/>
    </source>
</evidence>
<keyword evidence="2" id="KW-1003">Cell membrane</keyword>
<dbReference type="Proteomes" id="UP001596189">
    <property type="component" value="Unassembled WGS sequence"/>
</dbReference>
<protein>
    <submittedName>
        <fullName evidence="8">Type II secretion system F family protein</fullName>
    </submittedName>
</protein>
<comment type="caution">
    <text evidence="8">The sequence shown here is derived from an EMBL/GenBank/DDBJ whole genome shotgun (WGS) entry which is preliminary data.</text>
</comment>
<feature type="transmembrane region" description="Helical" evidence="6">
    <location>
        <begin position="256"/>
        <end position="279"/>
    </location>
</feature>
<evidence type="ECO:0000256" key="6">
    <source>
        <dbReference type="SAM" id="Phobius"/>
    </source>
</evidence>
<evidence type="ECO:0000256" key="5">
    <source>
        <dbReference type="ARBA" id="ARBA00023136"/>
    </source>
</evidence>
<feature type="transmembrane region" description="Helical" evidence="6">
    <location>
        <begin position="223"/>
        <end position="244"/>
    </location>
</feature>
<name>A0ABW1JJH4_9ACTN</name>
<accession>A0ABW1JJH4</accession>
<dbReference type="PANTHER" id="PTHR35007">
    <property type="entry name" value="INTEGRAL MEMBRANE PROTEIN-RELATED"/>
    <property type="match status" value="1"/>
</dbReference>
<reference evidence="9" key="1">
    <citation type="journal article" date="2019" name="Int. J. Syst. Evol. Microbiol.">
        <title>The Global Catalogue of Microorganisms (GCM) 10K type strain sequencing project: providing services to taxonomists for standard genome sequencing and annotation.</title>
        <authorList>
            <consortium name="The Broad Institute Genomics Platform"/>
            <consortium name="The Broad Institute Genome Sequencing Center for Infectious Disease"/>
            <person name="Wu L."/>
            <person name="Ma J."/>
        </authorList>
    </citation>
    <scope>NUCLEOTIDE SEQUENCE [LARGE SCALE GENOMIC DNA]</scope>
    <source>
        <strain evidence="9">KACC 14249</strain>
    </source>
</reference>
<keyword evidence="5 6" id="KW-0472">Membrane</keyword>
<proteinExistence type="predicted"/>
<gene>
    <name evidence="8" type="ORF">ACFQDO_17975</name>
</gene>
<evidence type="ECO:0000313" key="8">
    <source>
        <dbReference type="EMBL" id="MFC6009027.1"/>
    </source>
</evidence>
<keyword evidence="9" id="KW-1185">Reference proteome</keyword>
<feature type="domain" description="Type II secretion system protein GspF" evidence="7">
    <location>
        <begin position="117"/>
        <end position="242"/>
    </location>
</feature>
<evidence type="ECO:0000313" key="9">
    <source>
        <dbReference type="Proteomes" id="UP001596189"/>
    </source>
</evidence>
<evidence type="ECO:0000259" key="7">
    <source>
        <dbReference type="Pfam" id="PF00482"/>
    </source>
</evidence>
<sequence length="289" mass="30835">MTGLGLGLALGVGLFLMWRSCWPAPQLPLSTSGRVPGRLWCDRVVQDARLVGIGPRALSAACLACGSAAALLLLAVTRVPPVAGCFALMAGAAPLVVVRGRARRRRASLREMWPEAVDNLASAVRAGLSLPEALSQLAVRGPAPLRPAFSAFARDYRSSGRFHDALDTLKDRLADPVGDRIVESLRIAREVGGTDLGRLLRTLSGFLRQEARMRSELEGRQGWTVNGARVAVAAPWIVLLLLATRPESVAAYSRPAGVVVLVGGALVSALSYAAMLRIARLPEERRVLR</sequence>
<organism evidence="8 9">
    <name type="scientific">Angustibacter luteus</name>
    <dbReference type="NCBI Taxonomy" id="658456"/>
    <lineage>
        <taxon>Bacteria</taxon>
        <taxon>Bacillati</taxon>
        <taxon>Actinomycetota</taxon>
        <taxon>Actinomycetes</taxon>
        <taxon>Kineosporiales</taxon>
        <taxon>Kineosporiaceae</taxon>
    </lineage>
</organism>
<evidence type="ECO:0000256" key="1">
    <source>
        <dbReference type="ARBA" id="ARBA00004651"/>
    </source>
</evidence>
<feature type="transmembrane region" description="Helical" evidence="6">
    <location>
        <begin position="79"/>
        <end position="98"/>
    </location>
</feature>
<dbReference type="Gene3D" id="1.20.81.30">
    <property type="entry name" value="Type II secretion system (T2SS), domain F"/>
    <property type="match status" value="1"/>
</dbReference>
<comment type="subcellular location">
    <subcellularLocation>
        <location evidence="1">Cell membrane</location>
        <topology evidence="1">Multi-pass membrane protein</topology>
    </subcellularLocation>
</comment>
<dbReference type="EMBL" id="JBHSRD010000008">
    <property type="protein sequence ID" value="MFC6009027.1"/>
    <property type="molecule type" value="Genomic_DNA"/>
</dbReference>
<dbReference type="Pfam" id="PF00482">
    <property type="entry name" value="T2SSF"/>
    <property type="match status" value="1"/>
</dbReference>
<evidence type="ECO:0000256" key="2">
    <source>
        <dbReference type="ARBA" id="ARBA00022475"/>
    </source>
</evidence>
<dbReference type="InterPro" id="IPR042094">
    <property type="entry name" value="T2SS_GspF_sf"/>
</dbReference>
<dbReference type="PANTHER" id="PTHR35007:SF2">
    <property type="entry name" value="PILUS ASSEMBLE PROTEIN"/>
    <property type="match status" value="1"/>
</dbReference>
<keyword evidence="4 6" id="KW-1133">Transmembrane helix</keyword>
<dbReference type="InterPro" id="IPR018076">
    <property type="entry name" value="T2SS_GspF_dom"/>
</dbReference>